<reference evidence="3 4" key="1">
    <citation type="submission" date="2018-06" db="EMBL/GenBank/DDBJ databases">
        <authorList>
            <consortium name="Pathogen Informatics"/>
            <person name="Doyle S."/>
        </authorList>
    </citation>
    <scope>NUCLEOTIDE SEQUENCE [LARGE SCALE GENOMIC DNA]</scope>
    <source>
        <strain evidence="3 4">NCTC12112</strain>
    </source>
</reference>
<dbReference type="PIRSF" id="PIRSF028777">
    <property type="entry name" value="UCP028777"/>
    <property type="match status" value="1"/>
</dbReference>
<gene>
    <name evidence="3" type="primary">yccF</name>
    <name evidence="3" type="ORF">NCTC12112_02057</name>
</gene>
<sequence length="130" mass="14543">MNLLLNIIWLFLGGLVLAFEWFVAGIISTILIVTIPFARGCFEMAGSCLTPFGKDIVLKTEYGEPPRPISAFLWIILLGIWLAISHIIAGILQCITIIGIPMGIQNFKLAKIAFNPYKYTLVDRRFTGRK</sequence>
<evidence type="ECO:0000313" key="4">
    <source>
        <dbReference type="Proteomes" id="UP000249008"/>
    </source>
</evidence>
<dbReference type="Pfam" id="PF03733">
    <property type="entry name" value="YccF"/>
    <property type="match status" value="2"/>
</dbReference>
<organism evidence="3 4">
    <name type="scientific">Fusobacterium ulcerans</name>
    <dbReference type="NCBI Taxonomy" id="861"/>
    <lineage>
        <taxon>Bacteria</taxon>
        <taxon>Fusobacteriati</taxon>
        <taxon>Fusobacteriota</taxon>
        <taxon>Fusobacteriia</taxon>
        <taxon>Fusobacteriales</taxon>
        <taxon>Fusobacteriaceae</taxon>
        <taxon>Fusobacterium</taxon>
    </lineage>
</organism>
<proteinExistence type="predicted"/>
<dbReference type="NCBIfam" id="NF008740">
    <property type="entry name" value="PRK11770.1-2"/>
    <property type="match status" value="1"/>
</dbReference>
<keyword evidence="1" id="KW-0472">Membrane</keyword>
<protein>
    <submittedName>
        <fullName evidence="3">Inner membrane protein yccF</fullName>
    </submittedName>
</protein>
<dbReference type="AlphaFoldDB" id="A0AAX1TTN6"/>
<feature type="transmembrane region" description="Helical" evidence="1">
    <location>
        <begin position="7"/>
        <end position="35"/>
    </location>
</feature>
<evidence type="ECO:0000256" key="1">
    <source>
        <dbReference type="SAM" id="Phobius"/>
    </source>
</evidence>
<keyword evidence="1" id="KW-1133">Transmembrane helix</keyword>
<feature type="domain" description="Inner membrane component" evidence="2">
    <location>
        <begin position="4"/>
        <end position="54"/>
    </location>
</feature>
<accession>A0AAX1TTN6</accession>
<dbReference type="GeneID" id="78453348"/>
<dbReference type="PANTHER" id="PTHR42903">
    <property type="entry name" value="INNER MEMBRANE PROTEIN YCCF"/>
    <property type="match status" value="1"/>
</dbReference>
<dbReference type="RefSeq" id="WP_005981845.1">
    <property type="nucleotide sequence ID" value="NZ_BAABXY010000001.1"/>
</dbReference>
<feature type="transmembrane region" description="Helical" evidence="1">
    <location>
        <begin position="71"/>
        <end position="100"/>
    </location>
</feature>
<dbReference type="InterPro" id="IPR031308">
    <property type="entry name" value="UCP028777"/>
</dbReference>
<keyword evidence="1" id="KW-0812">Transmembrane</keyword>
<dbReference type="InterPro" id="IPR005185">
    <property type="entry name" value="YccF"/>
</dbReference>
<feature type="domain" description="Inner membrane component" evidence="2">
    <location>
        <begin position="72"/>
        <end position="116"/>
    </location>
</feature>
<evidence type="ECO:0000259" key="2">
    <source>
        <dbReference type="Pfam" id="PF03733"/>
    </source>
</evidence>
<dbReference type="PANTHER" id="PTHR42903:SF1">
    <property type="entry name" value="INNER MEMBRANE PROTEIN YCCF"/>
    <property type="match status" value="1"/>
</dbReference>
<dbReference type="EMBL" id="LS483487">
    <property type="protein sequence ID" value="SQJ06829.1"/>
    <property type="molecule type" value="Genomic_DNA"/>
</dbReference>
<name>A0AAX1TTN6_9FUSO</name>
<dbReference type="Proteomes" id="UP000249008">
    <property type="component" value="Chromosome 1"/>
</dbReference>
<evidence type="ECO:0000313" key="3">
    <source>
        <dbReference type="EMBL" id="SQJ06829.1"/>
    </source>
</evidence>
<dbReference type="KEGG" id="ful:C4N20_00905"/>
<dbReference type="GO" id="GO:0005886">
    <property type="term" value="C:plasma membrane"/>
    <property type="evidence" value="ECO:0007669"/>
    <property type="project" value="TreeGrafter"/>
</dbReference>
<dbReference type="InterPro" id="IPR052937">
    <property type="entry name" value="Inner_membrane_protein"/>
</dbReference>